<gene>
    <name evidence="3" type="ORF">HAHE_28510</name>
</gene>
<proteinExistence type="predicted"/>
<dbReference type="InterPro" id="IPR002925">
    <property type="entry name" value="Dienelactn_hydro"/>
</dbReference>
<dbReference type="PANTHER" id="PTHR43037">
    <property type="entry name" value="UNNAMED PRODUCT-RELATED"/>
    <property type="match status" value="1"/>
</dbReference>
<dbReference type="InterPro" id="IPR029058">
    <property type="entry name" value="AB_hydrolase_fold"/>
</dbReference>
<dbReference type="Proteomes" id="UP001374893">
    <property type="component" value="Chromosome"/>
</dbReference>
<organism evidence="3 4">
    <name type="scientific">Haloferula helveola</name>
    <dbReference type="NCBI Taxonomy" id="490095"/>
    <lineage>
        <taxon>Bacteria</taxon>
        <taxon>Pseudomonadati</taxon>
        <taxon>Verrucomicrobiota</taxon>
        <taxon>Verrucomicrobiia</taxon>
        <taxon>Verrucomicrobiales</taxon>
        <taxon>Verrucomicrobiaceae</taxon>
        <taxon>Haloferula</taxon>
    </lineage>
</organism>
<evidence type="ECO:0000313" key="3">
    <source>
        <dbReference type="EMBL" id="BCX48943.1"/>
    </source>
</evidence>
<dbReference type="RefSeq" id="WP_353415648.1">
    <property type="nucleotide sequence ID" value="NZ_BAABRH010000015.1"/>
</dbReference>
<dbReference type="SUPFAM" id="SSF53474">
    <property type="entry name" value="alpha/beta-Hydrolases"/>
    <property type="match status" value="1"/>
</dbReference>
<sequence length="222" mass="24033">MTIPLCAAPTESKGTHKVSSGHELSYLLFEPDPALLPAGKPRPLVVFLHGAGERGDDLEKVKKHGPPTQAMEGAGLPFVLLAPQCPPGQWWDTDDVIDLIRHVAKEQSIDPKRIHLTGLSMGGFGTWNILAKAPELFASAVPICGAGEPKTAGAFKDMPIWAFHGTADEAVPVDGTRKMEAALEKADATDFRATYYDGVGHDSWTRTYSNPAVYAWMMLQSR</sequence>
<reference evidence="3 4" key="1">
    <citation type="submission" date="2021-06" db="EMBL/GenBank/DDBJ databases">
        <title>Complete genome of Haloferula helveola possessing various polysaccharide degrading enzymes.</title>
        <authorList>
            <person name="Takami H."/>
            <person name="Huang C."/>
            <person name="Hamasaki K."/>
        </authorList>
    </citation>
    <scope>NUCLEOTIDE SEQUENCE [LARGE SCALE GENOMIC DNA]</scope>
    <source>
        <strain evidence="3 4">CN-1</strain>
    </source>
</reference>
<evidence type="ECO:0000313" key="4">
    <source>
        <dbReference type="Proteomes" id="UP001374893"/>
    </source>
</evidence>
<dbReference type="InterPro" id="IPR050955">
    <property type="entry name" value="Plant_Biomass_Hydrol_Est"/>
</dbReference>
<keyword evidence="1" id="KW-0732">Signal</keyword>
<keyword evidence="4" id="KW-1185">Reference proteome</keyword>
<dbReference type="PANTHER" id="PTHR43037:SF1">
    <property type="entry name" value="BLL1128 PROTEIN"/>
    <property type="match status" value="1"/>
</dbReference>
<name>A0ABN6H6Y3_9BACT</name>
<evidence type="ECO:0000256" key="1">
    <source>
        <dbReference type="ARBA" id="ARBA00022729"/>
    </source>
</evidence>
<accession>A0ABN6H6Y3</accession>
<dbReference type="EMBL" id="AP024702">
    <property type="protein sequence ID" value="BCX48943.1"/>
    <property type="molecule type" value="Genomic_DNA"/>
</dbReference>
<evidence type="ECO:0000259" key="2">
    <source>
        <dbReference type="Pfam" id="PF01738"/>
    </source>
</evidence>
<protein>
    <recommendedName>
        <fullName evidence="2">Dienelactone hydrolase domain-containing protein</fullName>
    </recommendedName>
</protein>
<dbReference type="Gene3D" id="3.40.50.1820">
    <property type="entry name" value="alpha/beta hydrolase"/>
    <property type="match status" value="1"/>
</dbReference>
<dbReference type="Pfam" id="PF01738">
    <property type="entry name" value="DLH"/>
    <property type="match status" value="1"/>
</dbReference>
<feature type="domain" description="Dienelactone hydrolase" evidence="2">
    <location>
        <begin position="94"/>
        <end position="201"/>
    </location>
</feature>